<dbReference type="PANTHER" id="PTHR33710:SF64">
    <property type="entry name" value="ENDONUCLEASE_EXONUCLEASE_PHOSPHATASE DOMAIN-CONTAINING PROTEIN"/>
    <property type="match status" value="1"/>
</dbReference>
<protein>
    <submittedName>
        <fullName evidence="5">RNA-directed DNA polymerase, eukaryota</fullName>
    </submittedName>
</protein>
<feature type="domain" description="RRM" evidence="4">
    <location>
        <begin position="15"/>
        <end position="92"/>
    </location>
</feature>
<keyword evidence="1" id="KW-0694">RNA-binding</keyword>
<dbReference type="Proteomes" id="UP001151760">
    <property type="component" value="Unassembled WGS sequence"/>
</dbReference>
<evidence type="ECO:0000256" key="2">
    <source>
        <dbReference type="SAM" id="MobiDB-lite"/>
    </source>
</evidence>
<dbReference type="GO" id="GO:0003964">
    <property type="term" value="F:RNA-directed DNA polymerase activity"/>
    <property type="evidence" value="ECO:0007669"/>
    <property type="project" value="UniProtKB-KW"/>
</dbReference>
<name>A0ABQ5CM43_9ASTR</name>
<dbReference type="Pfam" id="PF03372">
    <property type="entry name" value="Exo_endo_phos"/>
    <property type="match status" value="1"/>
</dbReference>
<feature type="transmembrane region" description="Helical" evidence="3">
    <location>
        <begin position="847"/>
        <end position="866"/>
    </location>
</feature>
<sequence length="1028" mass="116378">MVAISKEEEVQKISTSIFVTNFSDHAKAKDLWNVCKQYGQVVDAFIPDRKSKAGKRYGFVRFIRVYDVDRLVSNLCTLWMGSHHLHANVARFQRPPAVNSGGYTHQNGNYVPKKTEANSNNGHRTDKRSYVNVVNGDTKSTEACEPALLLDESCLNQLDYSLGLLGKVKEFSSFDNMRMVLGNEGFDDINLRYMGGMWIMIDFKTEDTKAKFQSCLGATSWFSLLIQASKEFVIDERITWVDIEGIPLKLWSESTFNRIAAKWGKMLYLEKLDEGCLYSKRLCILTTGKSNILETFKIIHKGKRFLVRAKETMGWIPDFDEQEEDNSESEDEQSVGFIKEDFDGSDVEKEGDNNVSMVPDSVKEDVNVQAEEKGNDFDVNNSLDPFELYSLLNKKRNVEEKMDKSNETVSIPFPPGFTPCDETEVECDKKSMGNNEGSGSDNEKGESVSIGSRKSNKIEIKRTGGSLLTVMEELIKVGKTMGYNMEGCLNPKAKKDWVKEICVSHKVNFLTLQETKMEDISLIDVKCCWGNYAFEYVYSPAVGNSGGILCVWEKSAFKKNNSTISDYFVMISGSWLCSGVNLLIISVYAPQEYAEKKMLWDYLVHVISKWDGEVIVMGDFNEVRFKNERFGSLFHAHGADAFNRFILQANLQEIPLGGCSFTWCHRSAKKMSKLDRFLMSEGLLGVNPNFSALTLDRYLSDHRPIMLRDSSHDYGPIPFRMYHYWFEIDGFEEMISKAWCECPIVEVNPMLYLMYKMKFLKKCIREWNGKRQSNKCKKRAFKKDLHDLEIVIDQGNATDDILYKRMEIIKDIQEAEKSMDINSKSTSYAGAASASAKDQPKVNPTFVPWWLIPFLMVLTSLFLVNLSKRNNWAKHGLKRIMMNSKGFFFFKFDSRAGLEAVLEGGPWMICKSLIIKMKKRKGKSKSTNGGQFTGPSVKQNVRYEPKATTSAPKNAVTNVGNSSQSASMLKMTGNSSKKDNLSMVNSFSALSDEKEDDEEDVENVYDNSANLIQNKKAGGSSSLTAAVG</sequence>
<dbReference type="SMART" id="SM00360">
    <property type="entry name" value="RRM"/>
    <property type="match status" value="1"/>
</dbReference>
<keyword evidence="3" id="KW-0472">Membrane</keyword>
<proteinExistence type="predicted"/>
<dbReference type="InterPro" id="IPR036691">
    <property type="entry name" value="Endo/exonu/phosph_ase_sf"/>
</dbReference>
<dbReference type="Gene3D" id="3.60.10.10">
    <property type="entry name" value="Endonuclease/exonuclease/phosphatase"/>
    <property type="match status" value="1"/>
</dbReference>
<dbReference type="SUPFAM" id="SSF54928">
    <property type="entry name" value="RNA-binding domain, RBD"/>
    <property type="match status" value="1"/>
</dbReference>
<dbReference type="InterPro" id="IPR035979">
    <property type="entry name" value="RBD_domain_sf"/>
</dbReference>
<accession>A0ABQ5CM43</accession>
<reference evidence="5" key="2">
    <citation type="submission" date="2022-01" db="EMBL/GenBank/DDBJ databases">
        <authorList>
            <person name="Yamashiro T."/>
            <person name="Shiraishi A."/>
            <person name="Satake H."/>
            <person name="Nakayama K."/>
        </authorList>
    </citation>
    <scope>NUCLEOTIDE SEQUENCE</scope>
</reference>
<dbReference type="PANTHER" id="PTHR33710">
    <property type="entry name" value="BNAC02G09200D PROTEIN"/>
    <property type="match status" value="1"/>
</dbReference>
<organism evidence="5 6">
    <name type="scientific">Tanacetum coccineum</name>
    <dbReference type="NCBI Taxonomy" id="301880"/>
    <lineage>
        <taxon>Eukaryota</taxon>
        <taxon>Viridiplantae</taxon>
        <taxon>Streptophyta</taxon>
        <taxon>Embryophyta</taxon>
        <taxon>Tracheophyta</taxon>
        <taxon>Spermatophyta</taxon>
        <taxon>Magnoliopsida</taxon>
        <taxon>eudicotyledons</taxon>
        <taxon>Gunneridae</taxon>
        <taxon>Pentapetalae</taxon>
        <taxon>asterids</taxon>
        <taxon>campanulids</taxon>
        <taxon>Asterales</taxon>
        <taxon>Asteraceae</taxon>
        <taxon>Asteroideae</taxon>
        <taxon>Anthemideae</taxon>
        <taxon>Anthemidinae</taxon>
        <taxon>Tanacetum</taxon>
    </lineage>
</organism>
<dbReference type="InterPro" id="IPR000504">
    <property type="entry name" value="RRM_dom"/>
</dbReference>
<keyword evidence="5" id="KW-0808">Transferase</keyword>
<keyword evidence="6" id="KW-1185">Reference proteome</keyword>
<evidence type="ECO:0000256" key="3">
    <source>
        <dbReference type="SAM" id="Phobius"/>
    </source>
</evidence>
<gene>
    <name evidence="5" type="ORF">Tco_0907668</name>
</gene>
<feature type="compositionally biased region" description="Polar residues" evidence="2">
    <location>
        <begin position="947"/>
        <end position="975"/>
    </location>
</feature>
<dbReference type="Pfam" id="PF00076">
    <property type="entry name" value="RRM_1"/>
    <property type="match status" value="1"/>
</dbReference>
<feature type="region of interest" description="Disordered" evidence="2">
    <location>
        <begin position="426"/>
        <end position="455"/>
    </location>
</feature>
<dbReference type="CDD" id="cd00590">
    <property type="entry name" value="RRM_SF"/>
    <property type="match status" value="1"/>
</dbReference>
<dbReference type="SUPFAM" id="SSF56219">
    <property type="entry name" value="DNase I-like"/>
    <property type="match status" value="1"/>
</dbReference>
<evidence type="ECO:0000313" key="5">
    <source>
        <dbReference type="EMBL" id="GJT27393.1"/>
    </source>
</evidence>
<feature type="region of interest" description="Disordered" evidence="2">
    <location>
        <begin position="921"/>
        <end position="982"/>
    </location>
</feature>
<feature type="compositionally biased region" description="Polar residues" evidence="2">
    <location>
        <begin position="927"/>
        <end position="939"/>
    </location>
</feature>
<feature type="region of interest" description="Disordered" evidence="2">
    <location>
        <begin position="103"/>
        <end position="127"/>
    </location>
</feature>
<reference evidence="5" key="1">
    <citation type="journal article" date="2022" name="Int. J. Mol. Sci.">
        <title>Draft Genome of Tanacetum Coccineum: Genomic Comparison of Closely Related Tanacetum-Family Plants.</title>
        <authorList>
            <person name="Yamashiro T."/>
            <person name="Shiraishi A."/>
            <person name="Nakayama K."/>
            <person name="Satake H."/>
        </authorList>
    </citation>
    <scope>NUCLEOTIDE SEQUENCE</scope>
</reference>
<comment type="caution">
    <text evidence="5">The sequence shown here is derived from an EMBL/GenBank/DDBJ whole genome shotgun (WGS) entry which is preliminary data.</text>
</comment>
<dbReference type="InterPro" id="IPR012677">
    <property type="entry name" value="Nucleotide-bd_a/b_plait_sf"/>
</dbReference>
<dbReference type="InterPro" id="IPR005135">
    <property type="entry name" value="Endo/exonuclease/phosphatase"/>
</dbReference>
<dbReference type="Gene3D" id="3.30.70.330">
    <property type="match status" value="1"/>
</dbReference>
<keyword evidence="3" id="KW-1133">Transmembrane helix</keyword>
<evidence type="ECO:0000259" key="4">
    <source>
        <dbReference type="PROSITE" id="PS50102"/>
    </source>
</evidence>
<evidence type="ECO:0000313" key="6">
    <source>
        <dbReference type="Proteomes" id="UP001151760"/>
    </source>
</evidence>
<keyword evidence="5" id="KW-0548">Nucleotidyltransferase</keyword>
<keyword evidence="5" id="KW-0695">RNA-directed DNA polymerase</keyword>
<keyword evidence="3" id="KW-0812">Transmembrane</keyword>
<dbReference type="PROSITE" id="PS50102">
    <property type="entry name" value="RRM"/>
    <property type="match status" value="1"/>
</dbReference>
<dbReference type="EMBL" id="BQNB010014373">
    <property type="protein sequence ID" value="GJT27393.1"/>
    <property type="molecule type" value="Genomic_DNA"/>
</dbReference>
<evidence type="ECO:0000256" key="1">
    <source>
        <dbReference type="PROSITE-ProRule" id="PRU00176"/>
    </source>
</evidence>